<evidence type="ECO:0000256" key="8">
    <source>
        <dbReference type="PROSITE-ProRule" id="PRU00855"/>
    </source>
</evidence>
<proteinExistence type="inferred from homology"/>
<evidence type="ECO:0000259" key="9">
    <source>
        <dbReference type="PROSITE" id="PS51522"/>
    </source>
</evidence>
<dbReference type="GO" id="GO:0006417">
    <property type="term" value="P:regulation of translation"/>
    <property type="evidence" value="ECO:0007669"/>
    <property type="project" value="UniProtKB-UniRule"/>
</dbReference>
<evidence type="ECO:0000256" key="1">
    <source>
        <dbReference type="ARBA" id="ARBA00004496"/>
    </source>
</evidence>
<keyword evidence="4 8" id="KW-0863">Zinc-finger</keyword>
<keyword evidence="6 8" id="KW-0810">Translation regulation</keyword>
<dbReference type="GeneID" id="117639659"/>
<accession>A0A6P8XWK5</accession>
<dbReference type="Proteomes" id="UP000515158">
    <property type="component" value="Unplaced"/>
</dbReference>
<evidence type="ECO:0000313" key="11">
    <source>
        <dbReference type="RefSeq" id="XP_034231423.1"/>
    </source>
</evidence>
<dbReference type="InParanoid" id="A0A6P8XWK5"/>
<dbReference type="InterPro" id="IPR038129">
    <property type="entry name" value="Nanos_sf"/>
</dbReference>
<evidence type="ECO:0000256" key="6">
    <source>
        <dbReference type="ARBA" id="ARBA00022845"/>
    </source>
</evidence>
<organism evidence="11">
    <name type="scientific">Thrips palmi</name>
    <name type="common">Melon thrips</name>
    <dbReference type="NCBI Taxonomy" id="161013"/>
    <lineage>
        <taxon>Eukaryota</taxon>
        <taxon>Metazoa</taxon>
        <taxon>Ecdysozoa</taxon>
        <taxon>Arthropoda</taxon>
        <taxon>Hexapoda</taxon>
        <taxon>Insecta</taxon>
        <taxon>Pterygota</taxon>
        <taxon>Neoptera</taxon>
        <taxon>Paraneoptera</taxon>
        <taxon>Thysanoptera</taxon>
        <taxon>Terebrantia</taxon>
        <taxon>Thripoidea</taxon>
        <taxon>Thripidae</taxon>
        <taxon>Thrips</taxon>
    </lineage>
</organism>
<keyword evidence="2" id="KW-0963">Cytoplasm</keyword>
<evidence type="ECO:0000256" key="2">
    <source>
        <dbReference type="ARBA" id="ARBA00022490"/>
    </source>
</evidence>
<keyword evidence="3" id="KW-0479">Metal-binding</keyword>
<comment type="similarity">
    <text evidence="8">Belongs to the nanos family.</text>
</comment>
<dbReference type="OrthoDB" id="5864971at2759"/>
<evidence type="ECO:0000313" key="10">
    <source>
        <dbReference type="Proteomes" id="UP000515158"/>
    </source>
</evidence>
<evidence type="ECO:0000256" key="3">
    <source>
        <dbReference type="ARBA" id="ARBA00022723"/>
    </source>
</evidence>
<evidence type="ECO:0000256" key="7">
    <source>
        <dbReference type="ARBA" id="ARBA00022884"/>
    </source>
</evidence>
<dbReference type="Pfam" id="PF05741">
    <property type="entry name" value="zf-nanos"/>
    <property type="match status" value="1"/>
</dbReference>
<keyword evidence="5" id="KW-0862">Zinc</keyword>
<evidence type="ECO:0000256" key="4">
    <source>
        <dbReference type="ARBA" id="ARBA00022771"/>
    </source>
</evidence>
<dbReference type="GO" id="GO:0005737">
    <property type="term" value="C:cytoplasm"/>
    <property type="evidence" value="ECO:0007669"/>
    <property type="project" value="UniProtKB-SubCell"/>
</dbReference>
<keyword evidence="7 8" id="KW-0694">RNA-binding</keyword>
<comment type="subcellular location">
    <subcellularLocation>
        <location evidence="1">Cytoplasm</location>
    </subcellularLocation>
</comment>
<dbReference type="PROSITE" id="PS51522">
    <property type="entry name" value="ZF_NANOS"/>
    <property type="match status" value="1"/>
</dbReference>
<name>A0A6P8XWK5_THRPL</name>
<dbReference type="InterPro" id="IPR024161">
    <property type="entry name" value="Znf_nanos-typ"/>
</dbReference>
<keyword evidence="10" id="KW-1185">Reference proteome</keyword>
<dbReference type="RefSeq" id="XP_034231423.1">
    <property type="nucleotide sequence ID" value="XM_034375532.1"/>
</dbReference>
<evidence type="ECO:0000256" key="5">
    <source>
        <dbReference type="ARBA" id="ARBA00022833"/>
    </source>
</evidence>
<dbReference type="Gene3D" id="4.10.60.30">
    <property type="entry name" value="Nanos, RNA-binding domain"/>
    <property type="match status" value="1"/>
</dbReference>
<reference evidence="11" key="1">
    <citation type="submission" date="2025-08" db="UniProtKB">
        <authorList>
            <consortium name="RefSeq"/>
        </authorList>
    </citation>
    <scope>IDENTIFICATION</scope>
    <source>
        <tissue evidence="11">Total insect</tissue>
    </source>
</reference>
<dbReference type="PANTHER" id="PTHR12887">
    <property type="entry name" value="NANOS PROTEIN"/>
    <property type="match status" value="1"/>
</dbReference>
<dbReference type="GO" id="GO:0003723">
    <property type="term" value="F:RNA binding"/>
    <property type="evidence" value="ECO:0007669"/>
    <property type="project" value="UniProtKB-UniRule"/>
</dbReference>
<feature type="domain" description="Nanos-type" evidence="9">
    <location>
        <begin position="111"/>
        <end position="168"/>
    </location>
</feature>
<dbReference type="GO" id="GO:0008270">
    <property type="term" value="F:zinc ion binding"/>
    <property type="evidence" value="ECO:0007669"/>
    <property type="project" value="UniProtKB-KW"/>
</dbReference>
<dbReference type="AlphaFoldDB" id="A0A6P8XWK5"/>
<protein>
    <submittedName>
        <fullName evidence="11">Nanos homolog 1-like</fullName>
    </submittedName>
</protein>
<sequence>MDPFRYHDSNEGPVPVGTRSLCRSEMQLTMKLPVSNGSCYGRTLSVPLVLPEKPGDMREVESSAANHTIRTTAQCLSPDVHLITTLVQLKSSKPDGFLRPLWPGTSAVKPCCSFCKKNGERPEVYMDHKLHEVTDEGKRVSCPILRSVKCPICGATGDFAHTISHCPQSSNRVSVALMLKSTARQGNGRKRVV</sequence>
<dbReference type="InterPro" id="IPR008705">
    <property type="entry name" value="Nanos/Xcar2"/>
</dbReference>
<gene>
    <name evidence="11" type="primary">LOC117639659</name>
</gene>
<dbReference type="KEGG" id="tpal:117639659"/>